<proteinExistence type="predicted"/>
<dbReference type="Proteomes" id="UP001066276">
    <property type="component" value="Chromosome 3_2"/>
</dbReference>
<reference evidence="2" key="1">
    <citation type="journal article" date="2022" name="bioRxiv">
        <title>Sequencing and chromosome-scale assembly of the giantPleurodeles waltlgenome.</title>
        <authorList>
            <person name="Brown T."/>
            <person name="Elewa A."/>
            <person name="Iarovenko S."/>
            <person name="Subramanian E."/>
            <person name="Araus A.J."/>
            <person name="Petzold A."/>
            <person name="Susuki M."/>
            <person name="Suzuki K.-i.T."/>
            <person name="Hayashi T."/>
            <person name="Toyoda A."/>
            <person name="Oliveira C."/>
            <person name="Osipova E."/>
            <person name="Leigh N.D."/>
            <person name="Simon A."/>
            <person name="Yun M.H."/>
        </authorList>
    </citation>
    <scope>NUCLEOTIDE SEQUENCE</scope>
    <source>
        <strain evidence="2">20211129_DDA</strain>
        <tissue evidence="2">Liver</tissue>
    </source>
</reference>
<organism evidence="2 3">
    <name type="scientific">Pleurodeles waltl</name>
    <name type="common">Iberian ribbed newt</name>
    <dbReference type="NCBI Taxonomy" id="8319"/>
    <lineage>
        <taxon>Eukaryota</taxon>
        <taxon>Metazoa</taxon>
        <taxon>Chordata</taxon>
        <taxon>Craniata</taxon>
        <taxon>Vertebrata</taxon>
        <taxon>Euteleostomi</taxon>
        <taxon>Amphibia</taxon>
        <taxon>Batrachia</taxon>
        <taxon>Caudata</taxon>
        <taxon>Salamandroidea</taxon>
        <taxon>Salamandridae</taxon>
        <taxon>Pleurodelinae</taxon>
        <taxon>Pleurodeles</taxon>
    </lineage>
</organism>
<feature type="compositionally biased region" description="Basic and acidic residues" evidence="1">
    <location>
        <begin position="1"/>
        <end position="15"/>
    </location>
</feature>
<evidence type="ECO:0000256" key="1">
    <source>
        <dbReference type="SAM" id="MobiDB-lite"/>
    </source>
</evidence>
<protein>
    <submittedName>
        <fullName evidence="2">Uncharacterized protein</fullName>
    </submittedName>
</protein>
<feature type="region of interest" description="Disordered" evidence="1">
    <location>
        <begin position="1"/>
        <end position="45"/>
    </location>
</feature>
<name>A0AAV7TVH5_PLEWA</name>
<sequence length="106" mass="11983">MSGLPHHEPTLEKTLYRRPLRAAATKPQNVEENAHQSPEQQRHQEKEAWRFVKSCLKGSVLKVKLLLERAAVDLLKGSVLKVKALLELRVAAGDFKGKVTSYQQEV</sequence>
<accession>A0AAV7TVH5</accession>
<feature type="compositionally biased region" description="Polar residues" evidence="1">
    <location>
        <begin position="26"/>
        <end position="39"/>
    </location>
</feature>
<dbReference type="EMBL" id="JANPWB010000006">
    <property type="protein sequence ID" value="KAJ1180657.1"/>
    <property type="molecule type" value="Genomic_DNA"/>
</dbReference>
<comment type="caution">
    <text evidence="2">The sequence shown here is derived from an EMBL/GenBank/DDBJ whole genome shotgun (WGS) entry which is preliminary data.</text>
</comment>
<evidence type="ECO:0000313" key="2">
    <source>
        <dbReference type="EMBL" id="KAJ1180657.1"/>
    </source>
</evidence>
<evidence type="ECO:0000313" key="3">
    <source>
        <dbReference type="Proteomes" id="UP001066276"/>
    </source>
</evidence>
<keyword evidence="3" id="KW-1185">Reference proteome</keyword>
<dbReference type="AlphaFoldDB" id="A0AAV7TVH5"/>
<gene>
    <name evidence="2" type="ORF">NDU88_005876</name>
</gene>